<evidence type="ECO:0000313" key="3">
    <source>
        <dbReference type="Proteomes" id="UP000729913"/>
    </source>
</evidence>
<feature type="compositionally biased region" description="Acidic residues" evidence="1">
    <location>
        <begin position="222"/>
        <end position="249"/>
    </location>
</feature>
<dbReference type="AlphaFoldDB" id="A0A8J5QRQ2"/>
<dbReference type="Proteomes" id="UP000729913">
    <property type="component" value="Unassembled WGS sequence"/>
</dbReference>
<dbReference type="Pfam" id="PF10217">
    <property type="entry name" value="DUF2039"/>
    <property type="match status" value="1"/>
</dbReference>
<feature type="compositionally biased region" description="Basic residues" evidence="1">
    <location>
        <begin position="12"/>
        <end position="22"/>
    </location>
</feature>
<evidence type="ECO:0000256" key="1">
    <source>
        <dbReference type="SAM" id="MobiDB-lite"/>
    </source>
</evidence>
<dbReference type="InterPro" id="IPR019351">
    <property type="entry name" value="DUF2039"/>
</dbReference>
<sequence>MSCQKGNSARSRPQKHQNRHAFKNNLHDTSHTTKAINKIQVVNVCEKCKKVIEWKIKYKKYKPLKAPSNCCKCEQRCVKHAYHIMCGPCASKHEVCPKCGEKTEVVKPSVEDKPLTLDRELRLMLKTLPERRRRTFMRYMNRNGIKKDATQPRDSKDDSDEDEYEDDSNSDTETLTAEESPLTRDDLVNKLKSLMVTKKKSFDDSDWDSDEHATSSSSSSDSDNDTNNDGSSEDEDDDDDDDDDIDKKK</sequence>
<feature type="compositionally biased region" description="Basic and acidic residues" evidence="1">
    <location>
        <begin position="145"/>
        <end position="156"/>
    </location>
</feature>
<reference evidence="2" key="2">
    <citation type="submission" date="2021-04" db="EMBL/GenBank/DDBJ databases">
        <title>Genome-wide patterns of bracovirus chromosomal integration into multiple host tissues during parasitism.</title>
        <authorList>
            <person name="Chebbi M.A.C."/>
        </authorList>
    </citation>
    <scope>NUCLEOTIDE SEQUENCE</scope>
    <source>
        <tissue evidence="2">Whole body</tissue>
    </source>
</reference>
<feature type="compositionally biased region" description="Acidic residues" evidence="1">
    <location>
        <begin position="157"/>
        <end position="170"/>
    </location>
</feature>
<name>A0A8J5QRQ2_9HYME</name>
<dbReference type="PANTHER" id="PTHR22876">
    <property type="entry name" value="ZGC:101016"/>
    <property type="match status" value="1"/>
</dbReference>
<feature type="region of interest" description="Disordered" evidence="1">
    <location>
        <begin position="135"/>
        <end position="186"/>
    </location>
</feature>
<dbReference type="EMBL" id="JAAOIC020000039">
    <property type="protein sequence ID" value="KAG8039283.1"/>
    <property type="molecule type" value="Genomic_DNA"/>
</dbReference>
<dbReference type="OrthoDB" id="250548at2759"/>
<gene>
    <name evidence="2" type="ORF">G9C98_003590</name>
</gene>
<keyword evidence="3" id="KW-1185">Reference proteome</keyword>
<feature type="region of interest" description="Disordered" evidence="1">
    <location>
        <begin position="199"/>
        <end position="249"/>
    </location>
</feature>
<feature type="region of interest" description="Disordered" evidence="1">
    <location>
        <begin position="1"/>
        <end position="29"/>
    </location>
</feature>
<organism evidence="2 3">
    <name type="scientific">Cotesia typhae</name>
    <dbReference type="NCBI Taxonomy" id="2053667"/>
    <lineage>
        <taxon>Eukaryota</taxon>
        <taxon>Metazoa</taxon>
        <taxon>Ecdysozoa</taxon>
        <taxon>Arthropoda</taxon>
        <taxon>Hexapoda</taxon>
        <taxon>Insecta</taxon>
        <taxon>Pterygota</taxon>
        <taxon>Neoptera</taxon>
        <taxon>Endopterygota</taxon>
        <taxon>Hymenoptera</taxon>
        <taxon>Apocrita</taxon>
        <taxon>Ichneumonoidea</taxon>
        <taxon>Braconidae</taxon>
        <taxon>Microgastrinae</taxon>
        <taxon>Cotesia</taxon>
    </lineage>
</organism>
<protein>
    <submittedName>
        <fullName evidence="2">Uncharacterized protein</fullName>
    </submittedName>
</protein>
<proteinExistence type="predicted"/>
<accession>A0A8J5QRQ2</accession>
<comment type="caution">
    <text evidence="2">The sequence shown here is derived from an EMBL/GenBank/DDBJ whole genome shotgun (WGS) entry which is preliminary data.</text>
</comment>
<reference evidence="2" key="1">
    <citation type="submission" date="2020-03" db="EMBL/GenBank/DDBJ databases">
        <authorList>
            <person name="Chebbi M.A."/>
            <person name="Drezen J.M."/>
        </authorList>
    </citation>
    <scope>NUCLEOTIDE SEQUENCE</scope>
    <source>
        <tissue evidence="2">Whole body</tissue>
    </source>
</reference>
<evidence type="ECO:0000313" key="2">
    <source>
        <dbReference type="EMBL" id="KAG8039283.1"/>
    </source>
</evidence>
<dbReference type="PANTHER" id="PTHR22876:SF5">
    <property type="entry name" value="CHROMOSOME 9 OPEN READING FRAME 85"/>
    <property type="match status" value="1"/>
</dbReference>
<feature type="compositionally biased region" description="Polar residues" evidence="1">
    <location>
        <begin position="1"/>
        <end position="11"/>
    </location>
</feature>